<keyword evidence="3 5" id="KW-0964">Secreted</keyword>
<feature type="region of interest" description="Disordered" evidence="6">
    <location>
        <begin position="39"/>
        <end position="73"/>
    </location>
</feature>
<comment type="domain">
    <text evidence="5">The RxLR-dEER motif acts to carry the protein into the host cell cytoplasm through binding to cell surface phosphatidylinositol-3-phosphate.</text>
</comment>
<comment type="caution">
    <text evidence="7">The sequence shown here is derived from an EMBL/GenBank/DDBJ whole genome shotgun (WGS) entry which is preliminary data.</text>
</comment>
<evidence type="ECO:0000313" key="8">
    <source>
        <dbReference type="Proteomes" id="UP000693981"/>
    </source>
</evidence>
<evidence type="ECO:0000256" key="1">
    <source>
        <dbReference type="ARBA" id="ARBA00004613"/>
    </source>
</evidence>
<reference evidence="7" key="1">
    <citation type="submission" date="2021-02" db="EMBL/GenBank/DDBJ databases">
        <authorList>
            <person name="Palmer J.M."/>
        </authorList>
    </citation>
    <scope>NUCLEOTIDE SEQUENCE</scope>
    <source>
        <strain evidence="7">SCRP23</strain>
    </source>
</reference>
<comment type="function">
    <text evidence="5">Effector that suppresses plant defense responses during pathogen infection.</text>
</comment>
<feature type="compositionally biased region" description="Acidic residues" evidence="6">
    <location>
        <begin position="52"/>
        <end position="73"/>
    </location>
</feature>
<comment type="similarity">
    <text evidence="2 5">Belongs to the RxLR effector family.</text>
</comment>
<evidence type="ECO:0000313" key="7">
    <source>
        <dbReference type="EMBL" id="KAG7378701.1"/>
    </source>
</evidence>
<gene>
    <name evidence="7" type="ORF">PHYBOEH_000248</name>
</gene>
<organism evidence="7 8">
    <name type="scientific">Phytophthora boehmeriae</name>
    <dbReference type="NCBI Taxonomy" id="109152"/>
    <lineage>
        <taxon>Eukaryota</taxon>
        <taxon>Sar</taxon>
        <taxon>Stramenopiles</taxon>
        <taxon>Oomycota</taxon>
        <taxon>Peronosporomycetes</taxon>
        <taxon>Peronosporales</taxon>
        <taxon>Peronosporaceae</taxon>
        <taxon>Phytophthora</taxon>
    </lineage>
</organism>
<dbReference type="AlphaFoldDB" id="A0A8T1VC97"/>
<comment type="subcellular location">
    <subcellularLocation>
        <location evidence="1 5">Secreted</location>
    </subcellularLocation>
</comment>
<keyword evidence="8" id="KW-1185">Reference proteome</keyword>
<dbReference type="EMBL" id="JAGDFL010001014">
    <property type="protein sequence ID" value="KAG7378701.1"/>
    <property type="molecule type" value="Genomic_DNA"/>
</dbReference>
<dbReference type="OrthoDB" id="128409at2759"/>
<protein>
    <recommendedName>
        <fullName evidence="5">RxLR effector protein</fullName>
    </recommendedName>
</protein>
<feature type="signal peptide" evidence="5">
    <location>
        <begin position="1"/>
        <end position="23"/>
    </location>
</feature>
<dbReference type="InterPro" id="IPR031825">
    <property type="entry name" value="RXLR"/>
</dbReference>
<evidence type="ECO:0000256" key="2">
    <source>
        <dbReference type="ARBA" id="ARBA00010400"/>
    </source>
</evidence>
<evidence type="ECO:0000256" key="5">
    <source>
        <dbReference type="RuleBase" id="RU367124"/>
    </source>
</evidence>
<keyword evidence="4 5" id="KW-0732">Signal</keyword>
<dbReference type="Proteomes" id="UP000693981">
    <property type="component" value="Unassembled WGS sequence"/>
</dbReference>
<evidence type="ECO:0000256" key="3">
    <source>
        <dbReference type="ARBA" id="ARBA00022525"/>
    </source>
</evidence>
<accession>A0A8T1VC97</accession>
<proteinExistence type="inferred from homology"/>
<dbReference type="Pfam" id="PF16810">
    <property type="entry name" value="RXLR"/>
    <property type="match status" value="1"/>
</dbReference>
<evidence type="ECO:0000256" key="4">
    <source>
        <dbReference type="ARBA" id="ARBA00022729"/>
    </source>
</evidence>
<evidence type="ECO:0000256" key="6">
    <source>
        <dbReference type="SAM" id="MobiDB-lite"/>
    </source>
</evidence>
<feature type="chain" id="PRO_5035906915" description="RxLR effector protein" evidence="5">
    <location>
        <begin position="24"/>
        <end position="181"/>
    </location>
</feature>
<name>A0A8T1VC97_9STRA</name>
<sequence length="181" mass="20742">MRPSYILLLTLAFLIALTNAVLADNRVSVNSLTAVNNESNNKRSLRIADQSKEDDDEEEETEDDADDDDDDEERLLGLGKLSEKYKLMKMRRSATKEMKAADKLKAAEAAKLKKAEDAAAKLKAKEDKMINGWLDKLRRPDKVYKDLGLLKLGNRATESKNYRIYEDYLAKYYQRVENFGR</sequence>